<organism evidence="1 2">
    <name type="scientific">Kaistella montana</name>
    <dbReference type="NCBI Taxonomy" id="1849733"/>
    <lineage>
        <taxon>Bacteria</taxon>
        <taxon>Pseudomonadati</taxon>
        <taxon>Bacteroidota</taxon>
        <taxon>Flavobacteriia</taxon>
        <taxon>Flavobacteriales</taxon>
        <taxon>Weeksellaceae</taxon>
        <taxon>Chryseobacterium group</taxon>
        <taxon>Kaistella</taxon>
    </lineage>
</organism>
<reference evidence="2" key="1">
    <citation type="journal article" date="2019" name="Int. J. Syst. Evol. Microbiol.">
        <title>The Global Catalogue of Microorganisms (GCM) 10K type strain sequencing project: providing services to taxonomists for standard genome sequencing and annotation.</title>
        <authorList>
            <consortium name="The Broad Institute Genomics Platform"/>
            <consortium name="The Broad Institute Genome Sequencing Center for Infectious Disease"/>
            <person name="Wu L."/>
            <person name="Ma J."/>
        </authorList>
    </citation>
    <scope>NUCLEOTIDE SEQUENCE [LARGE SCALE GENOMIC DNA]</scope>
    <source>
        <strain evidence="2">KCTC 52204</strain>
    </source>
</reference>
<proteinExistence type="predicted"/>
<name>A0ABW5KCB5_9FLAO</name>
<evidence type="ECO:0000313" key="1">
    <source>
        <dbReference type="EMBL" id="MFD2545322.1"/>
    </source>
</evidence>
<dbReference type="Proteomes" id="UP001597394">
    <property type="component" value="Unassembled WGS sequence"/>
</dbReference>
<sequence length="63" mass="7431">MSKSLFSIFANGLAALRSPSNGFVFIKDNKFIIWLKVRRFCNDEFFFIIKKRPLPKKQSVMMK</sequence>
<evidence type="ECO:0000313" key="2">
    <source>
        <dbReference type="Proteomes" id="UP001597394"/>
    </source>
</evidence>
<protein>
    <submittedName>
        <fullName evidence="1">Uncharacterized protein</fullName>
    </submittedName>
</protein>
<gene>
    <name evidence="1" type="ORF">ACFSO8_07600</name>
</gene>
<comment type="caution">
    <text evidence="1">The sequence shown here is derived from an EMBL/GenBank/DDBJ whole genome shotgun (WGS) entry which is preliminary data.</text>
</comment>
<dbReference type="EMBL" id="JBHULG010000002">
    <property type="protein sequence ID" value="MFD2545322.1"/>
    <property type="molecule type" value="Genomic_DNA"/>
</dbReference>
<keyword evidence="2" id="KW-1185">Reference proteome</keyword>
<dbReference type="RefSeq" id="WP_255929339.1">
    <property type="nucleotide sequence ID" value="NZ_JANFQP010000002.1"/>
</dbReference>
<accession>A0ABW5KCB5</accession>